<dbReference type="OrthoDB" id="331699at2759"/>
<dbReference type="GO" id="GO:0047617">
    <property type="term" value="F:fatty acyl-CoA hydrolase activity"/>
    <property type="evidence" value="ECO:0007669"/>
    <property type="project" value="TreeGrafter"/>
</dbReference>
<evidence type="ECO:0000313" key="5">
    <source>
        <dbReference type="Proteomes" id="UP000236333"/>
    </source>
</evidence>
<dbReference type="Proteomes" id="UP000236333">
    <property type="component" value="Unassembled WGS sequence"/>
</dbReference>
<evidence type="ECO:0000313" key="4">
    <source>
        <dbReference type="EMBL" id="PNH12152.1"/>
    </source>
</evidence>
<dbReference type="PANTHER" id="PTHR12655:SF8">
    <property type="entry name" value="HOTDOG ACOT-TYPE DOMAIN-CONTAINING PROTEIN"/>
    <property type="match status" value="1"/>
</dbReference>
<evidence type="ECO:0000256" key="2">
    <source>
        <dbReference type="ARBA" id="ARBA00022801"/>
    </source>
</evidence>
<organism evidence="4 5">
    <name type="scientific">Tetrabaena socialis</name>
    <dbReference type="NCBI Taxonomy" id="47790"/>
    <lineage>
        <taxon>Eukaryota</taxon>
        <taxon>Viridiplantae</taxon>
        <taxon>Chlorophyta</taxon>
        <taxon>core chlorophytes</taxon>
        <taxon>Chlorophyceae</taxon>
        <taxon>CS clade</taxon>
        <taxon>Chlamydomonadales</taxon>
        <taxon>Tetrabaenaceae</taxon>
        <taxon>Tetrabaena</taxon>
    </lineage>
</organism>
<dbReference type="AlphaFoldDB" id="A0A2J8AI15"/>
<keyword evidence="2" id="KW-0378">Hydrolase</keyword>
<feature type="region of interest" description="Disordered" evidence="3">
    <location>
        <begin position="70"/>
        <end position="92"/>
    </location>
</feature>
<accession>A0A2J8AI15</accession>
<evidence type="ECO:0000256" key="1">
    <source>
        <dbReference type="ARBA" id="ARBA00010458"/>
    </source>
</evidence>
<proteinExistence type="inferred from homology"/>
<dbReference type="GO" id="GO:0006637">
    <property type="term" value="P:acyl-CoA metabolic process"/>
    <property type="evidence" value="ECO:0007669"/>
    <property type="project" value="TreeGrafter"/>
</dbReference>
<protein>
    <recommendedName>
        <fullName evidence="6">Thioesterase domain-containing protein</fullName>
    </recommendedName>
</protein>
<evidence type="ECO:0008006" key="6">
    <source>
        <dbReference type="Google" id="ProtNLM"/>
    </source>
</evidence>
<name>A0A2J8AI15_9CHLO</name>
<dbReference type="Gene3D" id="3.10.129.10">
    <property type="entry name" value="Hotdog Thioesterase"/>
    <property type="match status" value="1"/>
</dbReference>
<comment type="similarity">
    <text evidence="1">Belongs to the acyl coenzyme A hydrolase family.</text>
</comment>
<dbReference type="PANTHER" id="PTHR12655">
    <property type="entry name" value="ACYL-COA THIOESTERASE"/>
    <property type="match status" value="1"/>
</dbReference>
<keyword evidence="5" id="KW-1185">Reference proteome</keyword>
<gene>
    <name evidence="4" type="ORF">TSOC_000959</name>
</gene>
<feature type="compositionally biased region" description="Low complexity" evidence="3">
    <location>
        <begin position="78"/>
        <end position="92"/>
    </location>
</feature>
<reference evidence="4 5" key="1">
    <citation type="journal article" date="2017" name="Mol. Biol. Evol.">
        <title>The 4-celled Tetrabaena socialis nuclear genome reveals the essential components for genetic control of cell number at the origin of multicellularity in the volvocine lineage.</title>
        <authorList>
            <person name="Featherston J."/>
            <person name="Arakaki Y."/>
            <person name="Hanschen E.R."/>
            <person name="Ferris P.J."/>
            <person name="Michod R.E."/>
            <person name="Olson B.J.S.C."/>
            <person name="Nozaki H."/>
            <person name="Durand P.M."/>
        </authorList>
    </citation>
    <scope>NUCLEOTIDE SEQUENCE [LARGE SCALE GENOMIC DNA]</scope>
    <source>
        <strain evidence="4 5">NIES-571</strain>
    </source>
</reference>
<sequence>MRVCIAFVVFSEGPVVRVHVRATKLEPGRMEMSVVTNVFSFAFACPSGPVRRVVPETMVEAMEYVLGHRQHAHDPPSQAVLAQAQEQAQARL</sequence>
<comment type="caution">
    <text evidence="4">The sequence shown here is derived from an EMBL/GenBank/DDBJ whole genome shotgun (WGS) entry which is preliminary data.</text>
</comment>
<evidence type="ECO:0000256" key="3">
    <source>
        <dbReference type="SAM" id="MobiDB-lite"/>
    </source>
</evidence>
<dbReference type="EMBL" id="PGGS01000014">
    <property type="protein sequence ID" value="PNH12152.1"/>
    <property type="molecule type" value="Genomic_DNA"/>
</dbReference>